<feature type="coiled-coil region" evidence="1">
    <location>
        <begin position="111"/>
        <end position="166"/>
    </location>
</feature>
<accession>A0A919E187</accession>
<evidence type="ECO:0000313" key="3">
    <source>
        <dbReference type="Proteomes" id="UP000608024"/>
    </source>
</evidence>
<dbReference type="Proteomes" id="UP000608024">
    <property type="component" value="Unassembled WGS sequence"/>
</dbReference>
<protein>
    <submittedName>
        <fullName evidence="2">Uncharacterized protein</fullName>
    </submittedName>
</protein>
<dbReference type="AlphaFoldDB" id="A0A919E187"/>
<dbReference type="EMBL" id="BNBT01000289">
    <property type="protein sequence ID" value="GHF01387.1"/>
    <property type="molecule type" value="Genomic_DNA"/>
</dbReference>
<keyword evidence="1" id="KW-0175">Coiled coil</keyword>
<reference evidence="2" key="2">
    <citation type="submission" date="2020-09" db="EMBL/GenBank/DDBJ databases">
        <authorList>
            <person name="Sun Q."/>
            <person name="Ohkuma M."/>
        </authorList>
    </citation>
    <scope>NUCLEOTIDE SEQUENCE</scope>
    <source>
        <strain evidence="2">JCM 4784</strain>
    </source>
</reference>
<gene>
    <name evidence="2" type="ORF">GCM10018785_75050</name>
</gene>
<reference evidence="2" key="1">
    <citation type="journal article" date="2014" name="Int. J. Syst. Evol. Microbiol.">
        <title>Complete genome sequence of Corynebacterium casei LMG S-19264T (=DSM 44701T), isolated from a smear-ripened cheese.</title>
        <authorList>
            <consortium name="US DOE Joint Genome Institute (JGI-PGF)"/>
            <person name="Walter F."/>
            <person name="Albersmeier A."/>
            <person name="Kalinowski J."/>
            <person name="Ruckert C."/>
        </authorList>
    </citation>
    <scope>NUCLEOTIDE SEQUENCE</scope>
    <source>
        <strain evidence="2">JCM 4784</strain>
    </source>
</reference>
<organism evidence="2 3">
    <name type="scientific">Streptomyces longispororuber</name>
    <dbReference type="NCBI Taxonomy" id="68230"/>
    <lineage>
        <taxon>Bacteria</taxon>
        <taxon>Bacillati</taxon>
        <taxon>Actinomycetota</taxon>
        <taxon>Actinomycetes</taxon>
        <taxon>Kitasatosporales</taxon>
        <taxon>Streptomycetaceae</taxon>
        <taxon>Streptomyces</taxon>
    </lineage>
</organism>
<dbReference type="RefSeq" id="WP_190140747.1">
    <property type="nucleotide sequence ID" value="NZ_BNBT01000289.1"/>
</dbReference>
<sequence length="237" mass="26532">MADRSSGLPAVRAEDVWTVAQRVMHVVQDLARTEPQGEPQVRGGLARLDRLRDETKAQLVAATYERNRLDLRIADAVRAERELMRIAAPFAARGGEVSDLPPAVRTALRRAVRLSEDIAEWKEGLEEAEETVRLCRDLDAVVRKSRVDLERVLDSLARRFRAAETKSALARIADQLGAFDRAVRVDLAERVRDAEARAAAEHETALNDEDVQLRQLAAAGEDAAVEERLRRLRQDTD</sequence>
<keyword evidence="3" id="KW-1185">Reference proteome</keyword>
<name>A0A919E187_9ACTN</name>
<proteinExistence type="predicted"/>
<evidence type="ECO:0000256" key="1">
    <source>
        <dbReference type="SAM" id="Coils"/>
    </source>
</evidence>
<evidence type="ECO:0000313" key="2">
    <source>
        <dbReference type="EMBL" id="GHF01387.1"/>
    </source>
</evidence>
<comment type="caution">
    <text evidence="2">The sequence shown here is derived from an EMBL/GenBank/DDBJ whole genome shotgun (WGS) entry which is preliminary data.</text>
</comment>